<name>A0ABN2TS23_9MICO</name>
<comment type="caution">
    <text evidence="1">The sequence shown here is derived from an EMBL/GenBank/DDBJ whole genome shotgun (WGS) entry which is preliminary data.</text>
</comment>
<evidence type="ECO:0000313" key="2">
    <source>
        <dbReference type="Proteomes" id="UP001501285"/>
    </source>
</evidence>
<keyword evidence="2" id="KW-1185">Reference proteome</keyword>
<dbReference type="Gene3D" id="3.40.960.10">
    <property type="entry name" value="VSR Endonuclease"/>
    <property type="match status" value="1"/>
</dbReference>
<dbReference type="EMBL" id="BAAANB010000001">
    <property type="protein sequence ID" value="GAA2017741.1"/>
    <property type="molecule type" value="Genomic_DNA"/>
</dbReference>
<reference evidence="1 2" key="1">
    <citation type="journal article" date="2019" name="Int. J. Syst. Evol. Microbiol.">
        <title>The Global Catalogue of Microorganisms (GCM) 10K type strain sequencing project: providing services to taxonomists for standard genome sequencing and annotation.</title>
        <authorList>
            <consortium name="The Broad Institute Genomics Platform"/>
            <consortium name="The Broad Institute Genome Sequencing Center for Infectious Disease"/>
            <person name="Wu L."/>
            <person name="Ma J."/>
        </authorList>
    </citation>
    <scope>NUCLEOTIDE SEQUENCE [LARGE SCALE GENOMIC DNA]</scope>
    <source>
        <strain evidence="1 2">JCM 14283</strain>
    </source>
</reference>
<accession>A0ABN2TS23</accession>
<dbReference type="RefSeq" id="WP_343986046.1">
    <property type="nucleotide sequence ID" value="NZ_BAAANB010000001.1"/>
</dbReference>
<organism evidence="1 2">
    <name type="scientific">Terrabacter terrae</name>
    <dbReference type="NCBI Taxonomy" id="318434"/>
    <lineage>
        <taxon>Bacteria</taxon>
        <taxon>Bacillati</taxon>
        <taxon>Actinomycetota</taxon>
        <taxon>Actinomycetes</taxon>
        <taxon>Micrococcales</taxon>
        <taxon>Intrasporangiaceae</taxon>
        <taxon>Terrabacter</taxon>
    </lineage>
</organism>
<evidence type="ECO:0000313" key="1">
    <source>
        <dbReference type="EMBL" id="GAA2017741.1"/>
    </source>
</evidence>
<proteinExistence type="predicted"/>
<protein>
    <submittedName>
        <fullName evidence="1">Type IV toxin-antitoxin system AbiEi family antitoxin domain-containing protein</fullName>
    </submittedName>
</protein>
<sequence length="306" mass="34114">MDLHRLAPAGVFSAAAAHACGISGALLRSLVARGRCHPLHRGWYSVERPAGDKHRHRLRVIALLEEYGDAVMASHCSVVALLDLPDEDIDWGTVHLMWRDPDMKFRAFSRVHIHERLDHPGLQHERATVDLALAVAQVGLRSQTGMLVVADHCLHRSLITPARLAAAAHALRGQRGVTRAKAAVPWCDARHESPGETLTAQVLRELGYSFTPQFEVPRLERPGRVFHTDFRIDGTRVLIEFDGKLKYNPDVNPDAARANFQEKLREDELRRLGYFVVRLTRADLAKPALVRARVEASIRDSCATAA</sequence>
<dbReference type="Proteomes" id="UP001501285">
    <property type="component" value="Unassembled WGS sequence"/>
</dbReference>
<gene>
    <name evidence="1" type="ORF">GCM10009740_01580</name>
</gene>